<sequence length="119" mass="14301">MNSTQLNNIPKARVNLRDKLKGGTNQKKDYQLDYGINQKRKLENYEDKKSDLLEKADERGRKDETGKLEKELRNIEILKKKDKNLNDYYMIIDKEQIEKNAYFCFPEAIKKEYKELEEH</sequence>
<keyword evidence="3" id="KW-1185">Reference proteome</keyword>
<dbReference type="EMBL" id="QKWP01002697">
    <property type="protein sequence ID" value="RIB02437.1"/>
    <property type="molecule type" value="Genomic_DNA"/>
</dbReference>
<accession>A0A397U076</accession>
<evidence type="ECO:0000313" key="2">
    <source>
        <dbReference type="EMBL" id="RIB02437.1"/>
    </source>
</evidence>
<proteinExistence type="predicted"/>
<comment type="caution">
    <text evidence="2">The sequence shown here is derived from an EMBL/GenBank/DDBJ whole genome shotgun (WGS) entry which is preliminary data.</text>
</comment>
<dbReference type="OrthoDB" id="2493819at2759"/>
<reference evidence="2 3" key="1">
    <citation type="submission" date="2018-06" db="EMBL/GenBank/DDBJ databases">
        <title>Comparative genomics reveals the genomic features of Rhizophagus irregularis, R. cerebriforme, R. diaphanum and Gigaspora rosea, and their symbiotic lifestyle signature.</title>
        <authorList>
            <person name="Morin E."/>
            <person name="San Clemente H."/>
            <person name="Chen E.C.H."/>
            <person name="De La Providencia I."/>
            <person name="Hainaut M."/>
            <person name="Kuo A."/>
            <person name="Kohler A."/>
            <person name="Murat C."/>
            <person name="Tang N."/>
            <person name="Roy S."/>
            <person name="Loubradou J."/>
            <person name="Henrissat B."/>
            <person name="Grigoriev I.V."/>
            <person name="Corradi N."/>
            <person name="Roux C."/>
            <person name="Martin F.M."/>
        </authorList>
    </citation>
    <scope>NUCLEOTIDE SEQUENCE [LARGE SCALE GENOMIC DNA]</scope>
    <source>
        <strain evidence="2 3">DAOM 194757</strain>
    </source>
</reference>
<protein>
    <submittedName>
        <fullName evidence="2">Uncharacterized protein</fullName>
    </submittedName>
</protein>
<dbReference type="Proteomes" id="UP000266673">
    <property type="component" value="Unassembled WGS sequence"/>
</dbReference>
<organism evidence="2 3">
    <name type="scientific">Gigaspora rosea</name>
    <dbReference type="NCBI Taxonomy" id="44941"/>
    <lineage>
        <taxon>Eukaryota</taxon>
        <taxon>Fungi</taxon>
        <taxon>Fungi incertae sedis</taxon>
        <taxon>Mucoromycota</taxon>
        <taxon>Glomeromycotina</taxon>
        <taxon>Glomeromycetes</taxon>
        <taxon>Diversisporales</taxon>
        <taxon>Gigasporaceae</taxon>
        <taxon>Gigaspora</taxon>
    </lineage>
</organism>
<evidence type="ECO:0000313" key="3">
    <source>
        <dbReference type="Proteomes" id="UP000266673"/>
    </source>
</evidence>
<gene>
    <name evidence="2" type="ORF">C2G38_2227833</name>
</gene>
<dbReference type="AlphaFoldDB" id="A0A397U076"/>
<evidence type="ECO:0000256" key="1">
    <source>
        <dbReference type="SAM" id="MobiDB-lite"/>
    </source>
</evidence>
<feature type="region of interest" description="Disordered" evidence="1">
    <location>
        <begin position="47"/>
        <end position="66"/>
    </location>
</feature>
<name>A0A397U076_9GLOM</name>